<reference evidence="2" key="1">
    <citation type="journal article" date="2024" name="Algal Res.">
        <title>Biochemical, toxicological and genomic investigation of a high-biomass producing Limnothrix strain isolated from Italian shallow drinking water reservoir.</title>
        <authorList>
            <person name="Simonazzi M."/>
            <person name="Shishido T.K."/>
            <person name="Delbaje E."/>
            <person name="Wahlsten M."/>
            <person name="Fewer D.P."/>
            <person name="Sivonen K."/>
            <person name="Pezzolesi L."/>
            <person name="Pistocchi R."/>
        </authorList>
    </citation>
    <scope>NUCLEOTIDE SEQUENCE [LARGE SCALE GENOMIC DNA]</scope>
    <source>
        <strain evidence="2">LRLZ20PSL1</strain>
    </source>
</reference>
<evidence type="ECO:0000313" key="1">
    <source>
        <dbReference type="EMBL" id="MFG3819608.1"/>
    </source>
</evidence>
<evidence type="ECO:0000313" key="2">
    <source>
        <dbReference type="Proteomes" id="UP001604335"/>
    </source>
</evidence>
<accession>A0ABW7CFI9</accession>
<dbReference type="RefSeq" id="WP_393015590.1">
    <property type="nucleotide sequence ID" value="NZ_JAZAQF010000095.1"/>
</dbReference>
<dbReference type="EMBL" id="JAZAQF010000095">
    <property type="protein sequence ID" value="MFG3819608.1"/>
    <property type="molecule type" value="Genomic_DNA"/>
</dbReference>
<sequence>MAGFGGLSPRRGSVRRVWLGCLGAGLLWLAAGAAGAIEPSQPAQPAPIPYVAFDRTELQLYPYRGRNLVWLLPEGTWEPERLQPLIELVDRAYDFYAEAVAGKPTPYGPTIRDQLGTVAIVPKTCGGGCGYISSTGIEVKAPYFQDLYNNYQKTGEFETLPIYELGRNFWLKSYAKKLEYQGADASVTVRTGFAAFMRLEVLDVLQIEPGSVYGTPFEIYRQDLRSLLWRYQADRTLNWHNTLRSGQAPKNSLCSERGICIGAPELWAAMLLEVRDRYSPNDPTFAKRLWAAVRDRPDATSTQAAVDNWIIALSETTQHNLVWLFEDVWRWPVSDRAKRAVRHLPRGI</sequence>
<dbReference type="InterPro" id="IPR042279">
    <property type="entry name" value="Pep_M60_3"/>
</dbReference>
<dbReference type="Gene3D" id="1.10.390.30">
    <property type="entry name" value="Peptidase M60, enhancin-like domain 3"/>
    <property type="match status" value="1"/>
</dbReference>
<dbReference type="Proteomes" id="UP001604335">
    <property type="component" value="Unassembled WGS sequence"/>
</dbReference>
<protein>
    <submittedName>
        <fullName evidence="1">Uncharacterized protein</fullName>
    </submittedName>
</protein>
<name>A0ABW7CFI9_9CYAN</name>
<gene>
    <name evidence="1" type="ORF">VPK24_18335</name>
</gene>
<comment type="caution">
    <text evidence="1">The sequence shown here is derived from an EMBL/GenBank/DDBJ whole genome shotgun (WGS) entry which is preliminary data.</text>
</comment>
<keyword evidence="2" id="KW-1185">Reference proteome</keyword>
<organism evidence="1 2">
    <name type="scientific">Limnothrix redekei LRLZ20PSL1</name>
    <dbReference type="NCBI Taxonomy" id="3112953"/>
    <lineage>
        <taxon>Bacteria</taxon>
        <taxon>Bacillati</taxon>
        <taxon>Cyanobacteriota</taxon>
        <taxon>Cyanophyceae</taxon>
        <taxon>Pseudanabaenales</taxon>
        <taxon>Pseudanabaenaceae</taxon>
        <taxon>Limnothrix</taxon>
    </lineage>
</organism>
<proteinExistence type="predicted"/>